<evidence type="ECO:0000256" key="3">
    <source>
        <dbReference type="ARBA" id="ARBA00023163"/>
    </source>
</evidence>
<keyword evidence="3" id="KW-0804">Transcription</keyword>
<dbReference type="GO" id="GO:0003700">
    <property type="term" value="F:DNA-binding transcription factor activity"/>
    <property type="evidence" value="ECO:0007669"/>
    <property type="project" value="TreeGrafter"/>
</dbReference>
<sequence>MGRPRLHDDALRDRLLSRAAATVSSTGVRSLSLRSLAAQAGTSTAAVYSLFGSKSGLVTAVYQRAFARFADQLARAGVSDDPVEDIVRLGLAYRDGAVADPNGYRIMFGDEVRPSEVGPKAARAGARTFEPLLDAVRRAVISGAFPDSPAPESIATALWANVHGLVSLQLGEMLPPAAGDPAAVFRTAVRANVTGWAALAARQRPTGGAAG</sequence>
<keyword evidence="2 4" id="KW-0238">DNA-binding</keyword>
<evidence type="ECO:0000256" key="2">
    <source>
        <dbReference type="ARBA" id="ARBA00023125"/>
    </source>
</evidence>
<evidence type="ECO:0000256" key="4">
    <source>
        <dbReference type="PROSITE-ProRule" id="PRU00335"/>
    </source>
</evidence>
<evidence type="ECO:0000259" key="5">
    <source>
        <dbReference type="PROSITE" id="PS50977"/>
    </source>
</evidence>
<dbReference type="PROSITE" id="PS50977">
    <property type="entry name" value="HTH_TETR_2"/>
    <property type="match status" value="1"/>
</dbReference>
<dbReference type="InterPro" id="IPR025996">
    <property type="entry name" value="MT1864/Rv1816-like_C"/>
</dbReference>
<dbReference type="Proteomes" id="UP000294739">
    <property type="component" value="Unassembled WGS sequence"/>
</dbReference>
<dbReference type="InterPro" id="IPR009057">
    <property type="entry name" value="Homeodomain-like_sf"/>
</dbReference>
<reference evidence="6 7" key="1">
    <citation type="submission" date="2019-03" db="EMBL/GenBank/DDBJ databases">
        <title>Draft genome sequences of novel Actinobacteria.</title>
        <authorList>
            <person name="Sahin N."/>
            <person name="Ay H."/>
            <person name="Saygin H."/>
        </authorList>
    </citation>
    <scope>NUCLEOTIDE SEQUENCE [LARGE SCALE GENOMIC DNA]</scope>
    <source>
        <strain evidence="6 7">5K138</strain>
    </source>
</reference>
<gene>
    <name evidence="6" type="ORF">E1269_18355</name>
</gene>
<dbReference type="EMBL" id="SMKZ01000026">
    <property type="protein sequence ID" value="TDE08268.1"/>
    <property type="molecule type" value="Genomic_DNA"/>
</dbReference>
<dbReference type="GO" id="GO:0000976">
    <property type="term" value="F:transcription cis-regulatory region binding"/>
    <property type="evidence" value="ECO:0007669"/>
    <property type="project" value="TreeGrafter"/>
</dbReference>
<accession>A0A4V2Z2K7</accession>
<dbReference type="InterPro" id="IPR001647">
    <property type="entry name" value="HTH_TetR"/>
</dbReference>
<dbReference type="SUPFAM" id="SSF46689">
    <property type="entry name" value="Homeodomain-like"/>
    <property type="match status" value="1"/>
</dbReference>
<dbReference type="Gene3D" id="1.10.357.10">
    <property type="entry name" value="Tetracycline Repressor, domain 2"/>
    <property type="match status" value="1"/>
</dbReference>
<evidence type="ECO:0000313" key="7">
    <source>
        <dbReference type="Proteomes" id="UP000294739"/>
    </source>
</evidence>
<dbReference type="InParanoid" id="A0A4V2Z2K7"/>
<dbReference type="PANTHER" id="PTHR30055">
    <property type="entry name" value="HTH-TYPE TRANSCRIPTIONAL REGULATOR RUTR"/>
    <property type="match status" value="1"/>
</dbReference>
<dbReference type="AlphaFoldDB" id="A0A4V2Z2K7"/>
<comment type="caution">
    <text evidence="6">The sequence shown here is derived from an EMBL/GenBank/DDBJ whole genome shotgun (WGS) entry which is preliminary data.</text>
</comment>
<name>A0A4V2Z2K7_9ACTN</name>
<keyword evidence="7" id="KW-1185">Reference proteome</keyword>
<proteinExistence type="predicted"/>
<dbReference type="InterPro" id="IPR036271">
    <property type="entry name" value="Tet_transcr_reg_TetR-rel_C_sf"/>
</dbReference>
<dbReference type="InterPro" id="IPR050109">
    <property type="entry name" value="HTH-type_TetR-like_transc_reg"/>
</dbReference>
<keyword evidence="1" id="KW-0805">Transcription regulation</keyword>
<feature type="DNA-binding region" description="H-T-H motif" evidence="4">
    <location>
        <begin position="32"/>
        <end position="51"/>
    </location>
</feature>
<dbReference type="OrthoDB" id="3173376at2"/>
<dbReference type="SUPFAM" id="SSF48498">
    <property type="entry name" value="Tetracyclin repressor-like, C-terminal domain"/>
    <property type="match status" value="1"/>
</dbReference>
<protein>
    <submittedName>
        <fullName evidence="6">TetR/AcrR family transcriptional regulator</fullName>
    </submittedName>
</protein>
<feature type="domain" description="HTH tetR-type" evidence="5">
    <location>
        <begin position="9"/>
        <end position="69"/>
    </location>
</feature>
<evidence type="ECO:0000313" key="6">
    <source>
        <dbReference type="EMBL" id="TDE08268.1"/>
    </source>
</evidence>
<dbReference type="Pfam" id="PF13305">
    <property type="entry name" value="TetR_C_33"/>
    <property type="match status" value="1"/>
</dbReference>
<dbReference type="Pfam" id="PF00440">
    <property type="entry name" value="TetR_N"/>
    <property type="match status" value="1"/>
</dbReference>
<dbReference type="PANTHER" id="PTHR30055:SF220">
    <property type="entry name" value="TETR-FAMILY REGULATORY PROTEIN"/>
    <property type="match status" value="1"/>
</dbReference>
<organism evidence="6 7">
    <name type="scientific">Jiangella asiatica</name>
    <dbReference type="NCBI Taxonomy" id="2530372"/>
    <lineage>
        <taxon>Bacteria</taxon>
        <taxon>Bacillati</taxon>
        <taxon>Actinomycetota</taxon>
        <taxon>Actinomycetes</taxon>
        <taxon>Jiangellales</taxon>
        <taxon>Jiangellaceae</taxon>
        <taxon>Jiangella</taxon>
    </lineage>
</organism>
<evidence type="ECO:0000256" key="1">
    <source>
        <dbReference type="ARBA" id="ARBA00023015"/>
    </source>
</evidence>